<evidence type="ECO:0000313" key="3">
    <source>
        <dbReference type="EMBL" id="AEK81842.1"/>
    </source>
</evidence>
<accession>K4EKP3</accession>
<protein>
    <submittedName>
        <fullName evidence="3">Breast cancer susceptibility 1</fullName>
    </submittedName>
</protein>
<feature type="domain" description="BRCA1 serine-rich" evidence="2">
    <location>
        <begin position="1"/>
        <end position="115"/>
    </location>
</feature>
<dbReference type="AlphaFoldDB" id="K4EKP3"/>
<feature type="region of interest" description="Disordered" evidence="1">
    <location>
        <begin position="1"/>
        <end position="43"/>
    </location>
</feature>
<name>K4EKP3_CAVAP</name>
<dbReference type="Pfam" id="PF12820">
    <property type="entry name" value="BRCT_assoc"/>
    <property type="match status" value="1"/>
</dbReference>
<dbReference type="EMBL" id="JF938791">
    <property type="protein sequence ID" value="AEK81842.1"/>
    <property type="molecule type" value="Genomic_DNA"/>
</dbReference>
<gene>
    <name evidence="3" type="primary">BRCA1</name>
</gene>
<evidence type="ECO:0000256" key="1">
    <source>
        <dbReference type="SAM" id="MobiDB-lite"/>
    </source>
</evidence>
<feature type="non-terminal residue" evidence="3">
    <location>
        <position position="1"/>
    </location>
</feature>
<feature type="non-terminal residue" evidence="3">
    <location>
        <position position="115"/>
    </location>
</feature>
<organism evidence="3">
    <name type="scientific">Cavia aperea</name>
    <name type="common">Brazilian guinea pig</name>
    <dbReference type="NCBI Taxonomy" id="37548"/>
    <lineage>
        <taxon>Eukaryota</taxon>
        <taxon>Metazoa</taxon>
        <taxon>Chordata</taxon>
        <taxon>Craniata</taxon>
        <taxon>Vertebrata</taxon>
        <taxon>Euteleostomi</taxon>
        <taxon>Mammalia</taxon>
        <taxon>Eutheria</taxon>
        <taxon>Euarchontoglires</taxon>
        <taxon>Glires</taxon>
        <taxon>Rodentia</taxon>
        <taxon>Hystricomorpha</taxon>
        <taxon>Caviidae</taxon>
        <taxon>Cavia</taxon>
    </lineage>
</organism>
<feature type="region of interest" description="Disordered" evidence="1">
    <location>
        <begin position="86"/>
        <end position="115"/>
    </location>
</feature>
<proteinExistence type="predicted"/>
<evidence type="ECO:0000259" key="2">
    <source>
        <dbReference type="Pfam" id="PF12820"/>
    </source>
</evidence>
<dbReference type="InterPro" id="IPR025994">
    <property type="entry name" value="BRCA1_serine_dom"/>
</dbReference>
<sequence>NEWFSRSDDTVTSNHACDRKSESDAEETGALKAPEESEGLPVSSMKIDSLASDAQGTAAHAGRRACFKRAKGNVQVQVFGKTYRRKMGSPSMGLVPGNQVMPTLTTAAPVTPERP</sequence>
<reference evidence="3" key="1">
    <citation type="journal article" date="2012" name="PLoS ONE">
        <title>Molecular and paleontological evidence for a post-cretaceous origin of rodents.</title>
        <authorList>
            <person name="Wu S."/>
            <person name="Wu W."/>
            <person name="Zhang F."/>
            <person name="Ye J."/>
            <person name="Ni X."/>
            <person name="Sun J."/>
            <person name="Edwards S.V."/>
            <person name="Meng J."/>
            <person name="Organ C.L."/>
        </authorList>
    </citation>
    <scope>NUCLEOTIDE SEQUENCE</scope>
    <source>
        <strain evidence="3">Ca</strain>
    </source>
</reference>